<gene>
    <name evidence="5" type="ORF">FGF67_03445</name>
</gene>
<evidence type="ECO:0000259" key="4">
    <source>
        <dbReference type="Pfam" id="PF16332"/>
    </source>
</evidence>
<proteinExistence type="predicted"/>
<organism evidence="5 6">
    <name type="scientific">Allotamlana fucoidanivorans</name>
    <dbReference type="NCBI Taxonomy" id="2583814"/>
    <lineage>
        <taxon>Bacteria</taxon>
        <taxon>Pseudomonadati</taxon>
        <taxon>Bacteroidota</taxon>
        <taxon>Flavobacteriia</taxon>
        <taxon>Flavobacteriales</taxon>
        <taxon>Flavobacteriaceae</taxon>
        <taxon>Allotamlana</taxon>
    </lineage>
</organism>
<dbReference type="Gene3D" id="2.70.98.70">
    <property type="match status" value="1"/>
</dbReference>
<evidence type="ECO:0000256" key="2">
    <source>
        <dbReference type="SAM" id="Phobius"/>
    </source>
</evidence>
<dbReference type="Pfam" id="PF07940">
    <property type="entry name" value="Hepar_II_III_C"/>
    <property type="match status" value="1"/>
</dbReference>
<dbReference type="Pfam" id="PF16332">
    <property type="entry name" value="DUF4962"/>
    <property type="match status" value="1"/>
</dbReference>
<accession>A0A5C4SPZ5</accession>
<dbReference type="RefSeq" id="WP_139695077.1">
    <property type="nucleotide sequence ID" value="NZ_CP074074.1"/>
</dbReference>
<evidence type="ECO:0000256" key="1">
    <source>
        <dbReference type="ARBA" id="ARBA00004196"/>
    </source>
</evidence>
<sequence length="909" mass="104605">MKKTKLIYHTFLNRFFLLTIIFASISFYGQNAKIINGSEKTIKKHSIYDNTLEAPVPQGMVDENSPWLHFRIPLNKNELGHRLYYFKLSQDSTFTKDVIRSKAKRWSFFNPYSVLKKGNWYWQYGYTLDTTPADIKWSNDKYSFVITGNERVVVPPTPDEVIKRISSTKAPHVVLLKDEIGNLLPSSQPEIKEGILNNYKKLLNIRPEVKVVVDESTYPNLLKEDYENKKFRFFQLSTLKQFKGFANRIESLLKAYLLTGNEEYKRIGLEDFYKLDNEFHTVMMEYGKHPGYPDDFVLEAHIKLMTLILDAFSEDLNKEWKTKIVNLLFKYKKEGYLNFYKQLEFSEHIAYKAHLWQAGVQTLLMSAIVLSPYKEEAQLWLEYAYELWLYRNPAGSRNDGGWHGGNGYFGTNERQLLYTPWVMSKLMGYDYFNHPWYRNVAKYLSYSNPVGNPGLAFGDGNGTDGAGHYNLVEALAHIHADNYWNKWRLKTTGRIDKKWFINKVGENEAPWSLLSVWNTNKLDPDFIKVDQPKELSALFRDIGYVGMHTDLVNPSKNLLLNFRSCPFGQLNHAHPAQNAFNIAYGGEPLFWRTGHYNSIDKHKVYSFKHSRAHNTILANGFGQSTDISGYGWVPRFVTGRKISYTVGDASNAYSGIYRVQSSKKSYLEKEGISVTEANGYGNPEVTRFRRHIAMLRPNHIIVYDELEAKEPIHWTFKLNAQDNMEQIGDNKLSTSNAHARANAQLLCENTVETMVTDKFFSGSALDWRGRQGNGAKNYPNQWHGSFTTTDKLKSTRFLTIIEILPNGEEVSTKVDVIQTKNFTVAEVGDYKVKVELDPNRPSFIEIVSNDETCALVSGQNAKKVELGKNIKTAKLIGNTLFMEKSDTGKIDFFEQSDILPDVLKFGNKY</sequence>
<keyword evidence="2" id="KW-0472">Membrane</keyword>
<dbReference type="AlphaFoldDB" id="A0A5C4SPZ5"/>
<keyword evidence="6" id="KW-1185">Reference proteome</keyword>
<reference evidence="5 6" key="1">
    <citation type="submission" date="2019-05" db="EMBL/GenBank/DDBJ databases">
        <title>Tamlana fucoidanivorans sp. nov., isolated from the surface of algae collected from Fujian province in China.</title>
        <authorList>
            <person name="Li J."/>
        </authorList>
    </citation>
    <scope>NUCLEOTIDE SEQUENCE [LARGE SCALE GENOMIC DNA]</scope>
    <source>
        <strain evidence="5 6">CW2-9</strain>
    </source>
</reference>
<feature type="domain" description="Heparinase II N-terminal" evidence="4">
    <location>
        <begin position="77"/>
        <end position="461"/>
    </location>
</feature>
<keyword evidence="2" id="KW-0812">Transmembrane</keyword>
<evidence type="ECO:0000313" key="5">
    <source>
        <dbReference type="EMBL" id="TNJ46063.1"/>
    </source>
</evidence>
<comment type="subcellular location">
    <subcellularLocation>
        <location evidence="1">Cell envelope</location>
    </subcellularLocation>
</comment>
<keyword evidence="2" id="KW-1133">Transmembrane helix</keyword>
<dbReference type="InterPro" id="IPR008929">
    <property type="entry name" value="Chondroitin_lyas"/>
</dbReference>
<evidence type="ECO:0000259" key="3">
    <source>
        <dbReference type="Pfam" id="PF07940"/>
    </source>
</evidence>
<dbReference type="EMBL" id="VDCS01000003">
    <property type="protein sequence ID" value="TNJ46063.1"/>
    <property type="molecule type" value="Genomic_DNA"/>
</dbReference>
<name>A0A5C4SPZ5_9FLAO</name>
<protein>
    <submittedName>
        <fullName evidence="5">DUF4962 domain-containing protein</fullName>
    </submittedName>
</protein>
<dbReference type="OrthoDB" id="9772435at2"/>
<feature type="domain" description="Heparinase II/III-like C-terminal" evidence="3">
    <location>
        <begin position="533"/>
        <end position="727"/>
    </location>
</feature>
<dbReference type="Proteomes" id="UP000308713">
    <property type="component" value="Unassembled WGS sequence"/>
</dbReference>
<dbReference type="GO" id="GO:0030313">
    <property type="term" value="C:cell envelope"/>
    <property type="evidence" value="ECO:0007669"/>
    <property type="project" value="UniProtKB-SubCell"/>
</dbReference>
<dbReference type="InterPro" id="IPR012480">
    <property type="entry name" value="Hepar_II_III_C"/>
</dbReference>
<evidence type="ECO:0000313" key="6">
    <source>
        <dbReference type="Proteomes" id="UP000308713"/>
    </source>
</evidence>
<dbReference type="InterPro" id="IPR032518">
    <property type="entry name" value="HepII_N"/>
</dbReference>
<comment type="caution">
    <text evidence="5">The sequence shown here is derived from an EMBL/GenBank/DDBJ whole genome shotgun (WGS) entry which is preliminary data.</text>
</comment>
<dbReference type="Gene3D" id="1.50.10.100">
    <property type="entry name" value="Chondroitin AC/alginate lyase"/>
    <property type="match status" value="1"/>
</dbReference>
<feature type="transmembrane region" description="Helical" evidence="2">
    <location>
        <begin position="12"/>
        <end position="29"/>
    </location>
</feature>
<dbReference type="GO" id="GO:0016829">
    <property type="term" value="F:lyase activity"/>
    <property type="evidence" value="ECO:0007669"/>
    <property type="project" value="InterPro"/>
</dbReference>